<name>A0A8J6HJS0_TENMO</name>
<sequence>MREGRTDGCYLGLAMDEYIWSSLRSSLNMSSFRGLGAARVHLPSSTTTAATTANHHRADHLMFPMEIAP</sequence>
<evidence type="ECO:0000313" key="1">
    <source>
        <dbReference type="EMBL" id="KAH0816256.1"/>
    </source>
</evidence>
<reference evidence="1" key="2">
    <citation type="submission" date="2021-08" db="EMBL/GenBank/DDBJ databases">
        <authorList>
            <person name="Eriksson T."/>
        </authorList>
    </citation>
    <scope>NUCLEOTIDE SEQUENCE</scope>
    <source>
        <strain evidence="1">Stoneville</strain>
        <tissue evidence="1">Whole head</tissue>
    </source>
</reference>
<dbReference type="EMBL" id="JABDTM020021816">
    <property type="protein sequence ID" value="KAH0816256.1"/>
    <property type="molecule type" value="Genomic_DNA"/>
</dbReference>
<evidence type="ECO:0000313" key="2">
    <source>
        <dbReference type="Proteomes" id="UP000719412"/>
    </source>
</evidence>
<gene>
    <name evidence="1" type="ORF">GEV33_006535</name>
</gene>
<protein>
    <submittedName>
        <fullName evidence="1">Uncharacterized protein</fullName>
    </submittedName>
</protein>
<dbReference type="Proteomes" id="UP000719412">
    <property type="component" value="Unassembled WGS sequence"/>
</dbReference>
<proteinExistence type="predicted"/>
<accession>A0A8J6HJS0</accession>
<reference evidence="1" key="1">
    <citation type="journal article" date="2020" name="J Insects Food Feed">
        <title>The yellow mealworm (Tenebrio molitor) genome: a resource for the emerging insects as food and feed industry.</title>
        <authorList>
            <person name="Eriksson T."/>
            <person name="Andere A."/>
            <person name="Kelstrup H."/>
            <person name="Emery V."/>
            <person name="Picard C."/>
        </authorList>
    </citation>
    <scope>NUCLEOTIDE SEQUENCE</scope>
    <source>
        <strain evidence="1">Stoneville</strain>
        <tissue evidence="1">Whole head</tissue>
    </source>
</reference>
<dbReference type="AlphaFoldDB" id="A0A8J6HJS0"/>
<comment type="caution">
    <text evidence="1">The sequence shown here is derived from an EMBL/GenBank/DDBJ whole genome shotgun (WGS) entry which is preliminary data.</text>
</comment>
<keyword evidence="2" id="KW-1185">Reference proteome</keyword>
<organism evidence="1 2">
    <name type="scientific">Tenebrio molitor</name>
    <name type="common">Yellow mealworm beetle</name>
    <dbReference type="NCBI Taxonomy" id="7067"/>
    <lineage>
        <taxon>Eukaryota</taxon>
        <taxon>Metazoa</taxon>
        <taxon>Ecdysozoa</taxon>
        <taxon>Arthropoda</taxon>
        <taxon>Hexapoda</taxon>
        <taxon>Insecta</taxon>
        <taxon>Pterygota</taxon>
        <taxon>Neoptera</taxon>
        <taxon>Endopterygota</taxon>
        <taxon>Coleoptera</taxon>
        <taxon>Polyphaga</taxon>
        <taxon>Cucujiformia</taxon>
        <taxon>Tenebrionidae</taxon>
        <taxon>Tenebrio</taxon>
    </lineage>
</organism>